<feature type="region of interest" description="Disordered" evidence="1">
    <location>
        <begin position="163"/>
        <end position="191"/>
    </location>
</feature>
<proteinExistence type="predicted"/>
<dbReference type="AlphaFoldDB" id="A0A2T2MZV3"/>
<protein>
    <submittedName>
        <fullName evidence="2">Uncharacterized protein</fullName>
    </submittedName>
</protein>
<keyword evidence="3" id="KW-1185">Reference proteome</keyword>
<name>A0A2T2MZV3_CORCC</name>
<dbReference type="OrthoDB" id="3777922at2759"/>
<gene>
    <name evidence="2" type="ORF">BS50DRAFT_627075</name>
</gene>
<evidence type="ECO:0000313" key="3">
    <source>
        <dbReference type="Proteomes" id="UP000240883"/>
    </source>
</evidence>
<organism evidence="2 3">
    <name type="scientific">Corynespora cassiicola Philippines</name>
    <dbReference type="NCBI Taxonomy" id="1448308"/>
    <lineage>
        <taxon>Eukaryota</taxon>
        <taxon>Fungi</taxon>
        <taxon>Dikarya</taxon>
        <taxon>Ascomycota</taxon>
        <taxon>Pezizomycotina</taxon>
        <taxon>Dothideomycetes</taxon>
        <taxon>Pleosporomycetidae</taxon>
        <taxon>Pleosporales</taxon>
        <taxon>Corynesporascaceae</taxon>
        <taxon>Corynespora</taxon>
    </lineage>
</organism>
<reference evidence="2 3" key="1">
    <citation type="journal article" date="2018" name="Front. Microbiol.">
        <title>Genome-Wide Analysis of Corynespora cassiicola Leaf Fall Disease Putative Effectors.</title>
        <authorList>
            <person name="Lopez D."/>
            <person name="Ribeiro S."/>
            <person name="Label P."/>
            <person name="Fumanal B."/>
            <person name="Venisse J.S."/>
            <person name="Kohler A."/>
            <person name="de Oliveira R.R."/>
            <person name="Labutti K."/>
            <person name="Lipzen A."/>
            <person name="Lail K."/>
            <person name="Bauer D."/>
            <person name="Ohm R.A."/>
            <person name="Barry K.W."/>
            <person name="Spatafora J."/>
            <person name="Grigoriev I.V."/>
            <person name="Martin F.M."/>
            <person name="Pujade-Renaud V."/>
        </authorList>
    </citation>
    <scope>NUCLEOTIDE SEQUENCE [LARGE SCALE GENOMIC DNA]</scope>
    <source>
        <strain evidence="2 3">Philippines</strain>
    </source>
</reference>
<feature type="compositionally biased region" description="Polar residues" evidence="1">
    <location>
        <begin position="1"/>
        <end position="20"/>
    </location>
</feature>
<dbReference type="Proteomes" id="UP000240883">
    <property type="component" value="Unassembled WGS sequence"/>
</dbReference>
<evidence type="ECO:0000313" key="2">
    <source>
        <dbReference type="EMBL" id="PSN58740.1"/>
    </source>
</evidence>
<evidence type="ECO:0000256" key="1">
    <source>
        <dbReference type="SAM" id="MobiDB-lite"/>
    </source>
</evidence>
<dbReference type="EMBL" id="KZ678205">
    <property type="protein sequence ID" value="PSN58740.1"/>
    <property type="molecule type" value="Genomic_DNA"/>
</dbReference>
<accession>A0A2T2MZV3</accession>
<sequence length="191" mass="22295">MSSRQSSSQTQHGAGQNTLDASHPHLQEPLTRIHNHLVDISHLARRSYDELIRHQSNYEQAYLSERDKLAQNVAAYKALQMEKGRSDQEIRYCKEQLLPQYDDLVQQQKQEVQEVQEQLRDLEAKHLELGKEAYKEKQEHQGRVDTMAGMLQAQDRKIEELETQIRGLSESHQLSRRLQPPRASKRQLHGK</sequence>
<feature type="region of interest" description="Disordered" evidence="1">
    <location>
        <begin position="1"/>
        <end position="30"/>
    </location>
</feature>